<evidence type="ECO:0000256" key="4">
    <source>
        <dbReference type="ARBA" id="ARBA00022692"/>
    </source>
</evidence>
<evidence type="ECO:0000259" key="8">
    <source>
        <dbReference type="Pfam" id="PF01545"/>
    </source>
</evidence>
<name>A0A4R6PYL4_9FIRM</name>
<gene>
    <name evidence="10" type="ORF">EV211_14116</name>
</gene>
<feature type="transmembrane region" description="Helical" evidence="7">
    <location>
        <begin position="125"/>
        <end position="144"/>
    </location>
</feature>
<feature type="transmembrane region" description="Helical" evidence="7">
    <location>
        <begin position="86"/>
        <end position="105"/>
    </location>
</feature>
<evidence type="ECO:0000256" key="6">
    <source>
        <dbReference type="ARBA" id="ARBA00023136"/>
    </source>
</evidence>
<dbReference type="InterPro" id="IPR002524">
    <property type="entry name" value="Cation_efflux"/>
</dbReference>
<keyword evidence="4 7" id="KW-0812">Transmembrane</keyword>
<dbReference type="Proteomes" id="UP000295500">
    <property type="component" value="Unassembled WGS sequence"/>
</dbReference>
<dbReference type="OrthoDB" id="9806522at2"/>
<feature type="domain" description="Cation efflux protein transmembrane" evidence="8">
    <location>
        <begin position="20"/>
        <end position="211"/>
    </location>
</feature>
<dbReference type="InterPro" id="IPR027470">
    <property type="entry name" value="Cation_efflux_CTD"/>
</dbReference>
<comment type="subcellular location">
    <subcellularLocation>
        <location evidence="1">Membrane</location>
        <topology evidence="1">Multi-pass membrane protein</topology>
    </subcellularLocation>
</comment>
<dbReference type="Gene3D" id="3.30.70.1350">
    <property type="entry name" value="Cation efflux protein, cytoplasmic domain"/>
    <property type="match status" value="1"/>
</dbReference>
<proteinExistence type="inferred from homology"/>
<dbReference type="SUPFAM" id="SSF161111">
    <property type="entry name" value="Cation efflux protein transmembrane domain-like"/>
    <property type="match status" value="1"/>
</dbReference>
<dbReference type="EMBL" id="SNXO01000041">
    <property type="protein sequence ID" value="TDP49879.1"/>
    <property type="molecule type" value="Genomic_DNA"/>
</dbReference>
<dbReference type="InterPro" id="IPR036837">
    <property type="entry name" value="Cation_efflux_CTD_sf"/>
</dbReference>
<sequence length="300" mass="33007">MRKDEKPILSDKKVIYRVSTVSIVCNVFLASFKFIAGIVGHSAAMVSDAVHSTSDVAGTILVIIGAHLSSKAADKEHPYGHERMECVISILLADILAVVGIAIGYSGVMKIIDPSTIVTPTLLPLVAAIVSIVMKEGLYWYTIISARKINSVSLKAEAWHHRSDAFSSIGSFAGILGARLGYPVLDPVAAIIIAMFIMKVSIDIFRETMDKMIDKTCSDEIVNKLRGEVLSVDRVEHIDTLMTRQFGSKIYVDVEITMDGELTLFEAHKTAEEVHHLLERENPNIKHCMVHVNPDEETVH</sequence>
<dbReference type="GO" id="GO:0008324">
    <property type="term" value="F:monoatomic cation transmembrane transporter activity"/>
    <property type="evidence" value="ECO:0007669"/>
    <property type="project" value="InterPro"/>
</dbReference>
<feature type="domain" description="Cation efflux protein cytoplasmic" evidence="9">
    <location>
        <begin position="218"/>
        <end position="294"/>
    </location>
</feature>
<comment type="caution">
    <text evidence="10">The sequence shown here is derived from an EMBL/GenBank/DDBJ whole genome shotgun (WGS) entry which is preliminary data.</text>
</comment>
<accession>A0A4R6PYL4</accession>
<dbReference type="GO" id="GO:0016020">
    <property type="term" value="C:membrane"/>
    <property type="evidence" value="ECO:0007669"/>
    <property type="project" value="UniProtKB-SubCell"/>
</dbReference>
<evidence type="ECO:0000256" key="1">
    <source>
        <dbReference type="ARBA" id="ARBA00004141"/>
    </source>
</evidence>
<feature type="transmembrane region" description="Helical" evidence="7">
    <location>
        <begin position="21"/>
        <end position="44"/>
    </location>
</feature>
<dbReference type="RefSeq" id="WP_133529145.1">
    <property type="nucleotide sequence ID" value="NZ_CALCQM010000150.1"/>
</dbReference>
<evidence type="ECO:0000256" key="2">
    <source>
        <dbReference type="ARBA" id="ARBA00008114"/>
    </source>
</evidence>
<reference evidence="10 11" key="1">
    <citation type="submission" date="2019-03" db="EMBL/GenBank/DDBJ databases">
        <title>Genomic Encyclopedia of Type Strains, Phase IV (KMG-IV): sequencing the most valuable type-strain genomes for metagenomic binning, comparative biology and taxonomic classification.</title>
        <authorList>
            <person name="Goeker M."/>
        </authorList>
    </citation>
    <scope>NUCLEOTIDE SEQUENCE [LARGE SCALE GENOMIC DNA]</scope>
    <source>
        <strain evidence="10 11">DSM 28287</strain>
    </source>
</reference>
<dbReference type="PANTHER" id="PTHR43840">
    <property type="entry name" value="MITOCHONDRIAL METAL TRANSPORTER 1-RELATED"/>
    <property type="match status" value="1"/>
</dbReference>
<evidence type="ECO:0000313" key="10">
    <source>
        <dbReference type="EMBL" id="TDP49879.1"/>
    </source>
</evidence>
<dbReference type="NCBIfam" id="TIGR01297">
    <property type="entry name" value="CDF"/>
    <property type="match status" value="1"/>
</dbReference>
<feature type="transmembrane region" description="Helical" evidence="7">
    <location>
        <begin position="188"/>
        <end position="205"/>
    </location>
</feature>
<dbReference type="Gene3D" id="1.20.1510.10">
    <property type="entry name" value="Cation efflux protein transmembrane domain"/>
    <property type="match status" value="1"/>
</dbReference>
<evidence type="ECO:0000256" key="3">
    <source>
        <dbReference type="ARBA" id="ARBA00022448"/>
    </source>
</evidence>
<dbReference type="PANTHER" id="PTHR43840:SF15">
    <property type="entry name" value="MITOCHONDRIAL METAL TRANSPORTER 1-RELATED"/>
    <property type="match status" value="1"/>
</dbReference>
<dbReference type="FunFam" id="1.20.1510.10:FF:000006">
    <property type="entry name" value="Divalent cation efflux transporter"/>
    <property type="match status" value="1"/>
</dbReference>
<protein>
    <submittedName>
        <fullName evidence="10">Cation diffusion facilitator family transporter</fullName>
    </submittedName>
</protein>
<keyword evidence="11" id="KW-1185">Reference proteome</keyword>
<comment type="similarity">
    <text evidence="2">Belongs to the cation diffusion facilitator (CDF) transporter (TC 2.A.4) family.</text>
</comment>
<dbReference type="InterPro" id="IPR050291">
    <property type="entry name" value="CDF_Transporter"/>
</dbReference>
<dbReference type="Pfam" id="PF16916">
    <property type="entry name" value="ZT_dimer"/>
    <property type="match status" value="1"/>
</dbReference>
<organism evidence="10 11">
    <name type="scientific">Aminicella lysinilytica</name>
    <dbReference type="NCBI Taxonomy" id="433323"/>
    <lineage>
        <taxon>Bacteria</taxon>
        <taxon>Bacillati</taxon>
        <taxon>Bacillota</taxon>
        <taxon>Clostridia</taxon>
        <taxon>Peptostreptococcales</taxon>
        <taxon>Anaerovoracaceae</taxon>
        <taxon>Aminicella</taxon>
    </lineage>
</organism>
<keyword evidence="3" id="KW-0813">Transport</keyword>
<evidence type="ECO:0000256" key="5">
    <source>
        <dbReference type="ARBA" id="ARBA00022989"/>
    </source>
</evidence>
<dbReference type="AlphaFoldDB" id="A0A4R6PYL4"/>
<evidence type="ECO:0000313" key="11">
    <source>
        <dbReference type="Proteomes" id="UP000295500"/>
    </source>
</evidence>
<keyword evidence="5 7" id="KW-1133">Transmembrane helix</keyword>
<dbReference type="InterPro" id="IPR027469">
    <property type="entry name" value="Cation_efflux_TMD_sf"/>
</dbReference>
<dbReference type="InterPro" id="IPR058533">
    <property type="entry name" value="Cation_efflux_TM"/>
</dbReference>
<keyword evidence="6 7" id="KW-0472">Membrane</keyword>
<evidence type="ECO:0000259" key="9">
    <source>
        <dbReference type="Pfam" id="PF16916"/>
    </source>
</evidence>
<dbReference type="SUPFAM" id="SSF160240">
    <property type="entry name" value="Cation efflux protein cytoplasmic domain-like"/>
    <property type="match status" value="1"/>
</dbReference>
<evidence type="ECO:0000256" key="7">
    <source>
        <dbReference type="SAM" id="Phobius"/>
    </source>
</evidence>
<dbReference type="Pfam" id="PF01545">
    <property type="entry name" value="Cation_efflux"/>
    <property type="match status" value="1"/>
</dbReference>